<feature type="domain" description="RapZ C-terminal" evidence="1">
    <location>
        <begin position="104"/>
        <end position="174"/>
    </location>
</feature>
<dbReference type="Proteomes" id="UP000799291">
    <property type="component" value="Unassembled WGS sequence"/>
</dbReference>
<proteinExistence type="predicted"/>
<accession>A0A6G1JBD6</accession>
<evidence type="ECO:0000313" key="3">
    <source>
        <dbReference type="Proteomes" id="UP000799291"/>
    </source>
</evidence>
<reference evidence="2" key="1">
    <citation type="journal article" date="2020" name="Stud. Mycol.">
        <title>101 Dothideomycetes genomes: a test case for predicting lifestyles and emergence of pathogens.</title>
        <authorList>
            <person name="Haridas S."/>
            <person name="Albert R."/>
            <person name="Binder M."/>
            <person name="Bloem J."/>
            <person name="Labutti K."/>
            <person name="Salamov A."/>
            <person name="Andreopoulos B."/>
            <person name="Baker S."/>
            <person name="Barry K."/>
            <person name="Bills G."/>
            <person name="Bluhm B."/>
            <person name="Cannon C."/>
            <person name="Castanera R."/>
            <person name="Culley D."/>
            <person name="Daum C."/>
            <person name="Ezra D."/>
            <person name="Gonzalez J."/>
            <person name="Henrissat B."/>
            <person name="Kuo A."/>
            <person name="Liang C."/>
            <person name="Lipzen A."/>
            <person name="Lutzoni F."/>
            <person name="Magnuson J."/>
            <person name="Mondo S."/>
            <person name="Nolan M."/>
            <person name="Ohm R."/>
            <person name="Pangilinan J."/>
            <person name="Park H.-J."/>
            <person name="Ramirez L."/>
            <person name="Alfaro M."/>
            <person name="Sun H."/>
            <person name="Tritt A."/>
            <person name="Yoshinaga Y."/>
            <person name="Zwiers L.-H."/>
            <person name="Turgeon B."/>
            <person name="Goodwin S."/>
            <person name="Spatafora J."/>
            <person name="Crous P."/>
            <person name="Grigoriev I."/>
        </authorList>
    </citation>
    <scope>NUCLEOTIDE SEQUENCE</scope>
    <source>
        <strain evidence="2">CBS 122367</strain>
    </source>
</reference>
<protein>
    <recommendedName>
        <fullName evidence="1">RapZ C-terminal domain-containing protein</fullName>
    </recommendedName>
</protein>
<organism evidence="2 3">
    <name type="scientific">Lentithecium fluviatile CBS 122367</name>
    <dbReference type="NCBI Taxonomy" id="1168545"/>
    <lineage>
        <taxon>Eukaryota</taxon>
        <taxon>Fungi</taxon>
        <taxon>Dikarya</taxon>
        <taxon>Ascomycota</taxon>
        <taxon>Pezizomycotina</taxon>
        <taxon>Dothideomycetes</taxon>
        <taxon>Pleosporomycetidae</taxon>
        <taxon>Pleosporales</taxon>
        <taxon>Massarineae</taxon>
        <taxon>Lentitheciaceae</taxon>
        <taxon>Lentithecium</taxon>
    </lineage>
</organism>
<gene>
    <name evidence="2" type="ORF">K458DRAFT_467414</name>
</gene>
<dbReference type="EMBL" id="MU005574">
    <property type="protein sequence ID" value="KAF2687877.1"/>
    <property type="molecule type" value="Genomic_DNA"/>
</dbReference>
<dbReference type="InterPro" id="IPR053931">
    <property type="entry name" value="RapZ_C"/>
</dbReference>
<keyword evidence="3" id="KW-1185">Reference proteome</keyword>
<name>A0A6G1JBD6_9PLEO</name>
<evidence type="ECO:0000259" key="1">
    <source>
        <dbReference type="Pfam" id="PF22740"/>
    </source>
</evidence>
<evidence type="ECO:0000313" key="2">
    <source>
        <dbReference type="EMBL" id="KAF2687877.1"/>
    </source>
</evidence>
<dbReference type="AlphaFoldDB" id="A0A6G1JBD6"/>
<dbReference type="Pfam" id="PF22740">
    <property type="entry name" value="PapZ_C"/>
    <property type="match status" value="1"/>
</dbReference>
<dbReference type="OrthoDB" id="5418695at2759"/>
<sequence>MNVVYQEVWPIQIVQPMVEVFPVPVVHPVIIPNPAPVMFPVFDPSLYAQQSIKRVWIVSYSWPPVANGDPVARAVLEQHSPQTIEPKHTVHCEFWRPPPPAMCAEVSGISRRIQDWLRGHEPRARREVREAANIIIDQWCRGNNDVVIHTCCIAGTHRSVAAAEMISRKLQEKMARNGDANYSIVVNHAHRQRQPLDPY</sequence>